<gene>
    <name evidence="2" type="ORF">BACCAP_03975</name>
</gene>
<proteinExistence type="predicted"/>
<evidence type="ECO:0000259" key="1">
    <source>
        <dbReference type="Pfam" id="PF07693"/>
    </source>
</evidence>
<evidence type="ECO:0000313" key="3">
    <source>
        <dbReference type="Proteomes" id="UP000003639"/>
    </source>
</evidence>
<dbReference type="InterPro" id="IPR027417">
    <property type="entry name" value="P-loop_NTPase"/>
</dbReference>
<dbReference type="RefSeq" id="WP_006574457.1">
    <property type="nucleotide sequence ID" value="NZ_AAXG02000041.1"/>
</dbReference>
<dbReference type="InterPro" id="IPR011646">
    <property type="entry name" value="KAP_P-loop"/>
</dbReference>
<protein>
    <submittedName>
        <fullName evidence="2">KAP family P-loop domain protein</fullName>
    </submittedName>
</protein>
<name>A6P0G4_9FIRM</name>
<keyword evidence="3" id="KW-1185">Reference proteome</keyword>
<organism evidence="2 3">
    <name type="scientific">Pseudoflavonifractor capillosus ATCC 29799</name>
    <dbReference type="NCBI Taxonomy" id="411467"/>
    <lineage>
        <taxon>Bacteria</taxon>
        <taxon>Bacillati</taxon>
        <taxon>Bacillota</taxon>
        <taxon>Clostridia</taxon>
        <taxon>Eubacteriales</taxon>
        <taxon>Oscillospiraceae</taxon>
        <taxon>Pseudoflavonifractor</taxon>
    </lineage>
</organism>
<dbReference type="STRING" id="411467.BACCAP_03975"/>
<comment type="caution">
    <text evidence="2">The sequence shown here is derived from an EMBL/GenBank/DDBJ whole genome shotgun (WGS) entry which is preliminary data.</text>
</comment>
<dbReference type="SUPFAM" id="SSF52540">
    <property type="entry name" value="P-loop containing nucleoside triphosphate hydrolases"/>
    <property type="match status" value="1"/>
</dbReference>
<dbReference type="OrthoDB" id="88903at2"/>
<dbReference type="Pfam" id="PF07693">
    <property type="entry name" value="KAP_NTPase"/>
    <property type="match status" value="1"/>
</dbReference>
<accession>A6P0G4</accession>
<dbReference type="eggNOG" id="COG4928">
    <property type="taxonomic scope" value="Bacteria"/>
</dbReference>
<dbReference type="AlphaFoldDB" id="A6P0G4"/>
<reference evidence="2 3" key="2">
    <citation type="submission" date="2007-06" db="EMBL/GenBank/DDBJ databases">
        <title>Draft genome sequence of Pseudoflavonifractor capillosus ATCC 29799.</title>
        <authorList>
            <person name="Sudarsanam P."/>
            <person name="Ley R."/>
            <person name="Guruge J."/>
            <person name="Turnbaugh P.J."/>
            <person name="Mahowald M."/>
            <person name="Liep D."/>
            <person name="Gordon J."/>
        </authorList>
    </citation>
    <scope>NUCLEOTIDE SEQUENCE [LARGE SCALE GENOMIC DNA]</scope>
    <source>
        <strain evidence="2 3">ATCC 29799</strain>
    </source>
</reference>
<evidence type="ECO:0000313" key="2">
    <source>
        <dbReference type="EMBL" id="EDM98314.1"/>
    </source>
</evidence>
<dbReference type="EMBL" id="AAXG02000041">
    <property type="protein sequence ID" value="EDM98314.1"/>
    <property type="molecule type" value="Genomic_DNA"/>
</dbReference>
<sequence length="455" mass="52887">MDKLDILNRAEFVEQLLKLVENVSANKASTCFAINGPWGCGKTFVLDMFQKELEQIQSEETFMDKYFVVRYDCWKFDYYEEPLVAIVSSMMSIIEEKTKLFPDSEKKREVLGVLKAVGVTLLSIGNTALRETTHLDIQKAYETIRDGKEEGAADYENEHDYDAYFSFNKVMHKLTGLIQSLSKDHTIIFLVDELDRCLPEYAIKVLERLHHLTEGQSNILTIISIDKNQLLSSVEQIFGFKDPKKYLEKFINFEIKLDCGTVSETIVEKYTDYIALFDKDIFPFDDSLEEYLQAIFKEIDIRTQELLIKKATLAHKLLYSTKKDYSFMCMELLLAVMICVYEDNSCFSDAPINATSFDKIFTAKPKSLQPVFAEFFKNKFETIQFSRGFALSDEASSYVLPAQPNLYCAILFTWYWMHKNSRDVAFRYRQGSVYEVISQNHEELKKYVELIKMMS</sequence>
<feature type="domain" description="KAP NTPase" evidence="1">
    <location>
        <begin position="9"/>
        <end position="258"/>
    </location>
</feature>
<reference evidence="2 3" key="1">
    <citation type="submission" date="2007-04" db="EMBL/GenBank/DDBJ databases">
        <authorList>
            <person name="Fulton L."/>
            <person name="Clifton S."/>
            <person name="Fulton B."/>
            <person name="Xu J."/>
            <person name="Minx P."/>
            <person name="Pepin K.H."/>
            <person name="Johnson M."/>
            <person name="Thiruvilangam P."/>
            <person name="Bhonagiri V."/>
            <person name="Nash W.E."/>
            <person name="Mardis E.R."/>
            <person name="Wilson R.K."/>
        </authorList>
    </citation>
    <scope>NUCLEOTIDE SEQUENCE [LARGE SCALE GENOMIC DNA]</scope>
    <source>
        <strain evidence="2 3">ATCC 29799</strain>
    </source>
</reference>
<dbReference type="Gene3D" id="3.40.50.300">
    <property type="entry name" value="P-loop containing nucleotide triphosphate hydrolases"/>
    <property type="match status" value="1"/>
</dbReference>
<dbReference type="Proteomes" id="UP000003639">
    <property type="component" value="Unassembled WGS sequence"/>
</dbReference>